<dbReference type="GO" id="GO:0031956">
    <property type="term" value="F:medium-chain fatty acid-CoA ligase activity"/>
    <property type="evidence" value="ECO:0007669"/>
    <property type="project" value="TreeGrafter"/>
</dbReference>
<dbReference type="Proteomes" id="UP000183413">
    <property type="component" value="Unassembled WGS sequence"/>
</dbReference>
<dbReference type="PANTHER" id="PTHR43201:SF5">
    <property type="entry name" value="MEDIUM-CHAIN ACYL-COA LIGASE ACSF2, MITOCHONDRIAL"/>
    <property type="match status" value="1"/>
</dbReference>
<dbReference type="eggNOG" id="COG0318">
    <property type="taxonomic scope" value="Bacteria"/>
</dbReference>
<dbReference type="InParanoid" id="A0A1I5GHV2"/>
<dbReference type="Gene3D" id="3.30.300.30">
    <property type="match status" value="1"/>
</dbReference>
<dbReference type="RefSeq" id="WP_083597726.1">
    <property type="nucleotide sequence ID" value="NZ_FOVH01000005.1"/>
</dbReference>
<protein>
    <submittedName>
        <fullName evidence="4">AMP-binding enzyme</fullName>
    </submittedName>
</protein>
<comment type="similarity">
    <text evidence="1">Belongs to the ATP-dependent AMP-binding enzyme family.</text>
</comment>
<dbReference type="EMBL" id="FOVH01000005">
    <property type="protein sequence ID" value="SFO35608.1"/>
    <property type="molecule type" value="Genomic_DNA"/>
</dbReference>
<evidence type="ECO:0000313" key="5">
    <source>
        <dbReference type="Proteomes" id="UP000183413"/>
    </source>
</evidence>
<sequence>MPTTLQSNRCERLAKSIQVYGQAESPFICTFLGPEQIAATAETRRQGGWHGTGDIGYRDADGFIYIVDRKKDMIISGGFNVFPREVEQVIHTLPGVNDCAVIGLPDDKWGEAVTAVVEPKNGHEIDPALVIATCREALGPVKAPKSRAGPTRP</sequence>
<dbReference type="SUPFAM" id="SSF56801">
    <property type="entry name" value="Acetyl-CoA synthetase-like"/>
    <property type="match status" value="1"/>
</dbReference>
<organism evidence="4 5">
    <name type="scientific">Actinomadura madurae</name>
    <dbReference type="NCBI Taxonomy" id="1993"/>
    <lineage>
        <taxon>Bacteria</taxon>
        <taxon>Bacillati</taxon>
        <taxon>Actinomycetota</taxon>
        <taxon>Actinomycetes</taxon>
        <taxon>Streptosporangiales</taxon>
        <taxon>Thermomonosporaceae</taxon>
        <taxon>Actinomadura</taxon>
    </lineage>
</organism>
<dbReference type="InterPro" id="IPR045851">
    <property type="entry name" value="AMP-bd_C_sf"/>
</dbReference>
<dbReference type="InterPro" id="IPR025110">
    <property type="entry name" value="AMP-bd_C"/>
</dbReference>
<dbReference type="InterPro" id="IPR042099">
    <property type="entry name" value="ANL_N_sf"/>
</dbReference>
<dbReference type="STRING" id="1993.SAMN04489713_105217"/>
<reference evidence="4 5" key="1">
    <citation type="submission" date="2016-10" db="EMBL/GenBank/DDBJ databases">
        <authorList>
            <person name="de Groot N.N."/>
        </authorList>
    </citation>
    <scope>NUCLEOTIDE SEQUENCE [LARGE SCALE GENOMIC DNA]</scope>
    <source>
        <strain evidence="4 5">DSM 43067</strain>
    </source>
</reference>
<gene>
    <name evidence="4" type="ORF">SAMN04489713_105217</name>
</gene>
<keyword evidence="5" id="KW-1185">Reference proteome</keyword>
<evidence type="ECO:0000259" key="3">
    <source>
        <dbReference type="Pfam" id="PF13193"/>
    </source>
</evidence>
<accession>A0A1I5GHV2</accession>
<evidence type="ECO:0000313" key="4">
    <source>
        <dbReference type="EMBL" id="SFO35608.1"/>
    </source>
</evidence>
<dbReference type="AlphaFoldDB" id="A0A1I5GHV2"/>
<dbReference type="Pfam" id="PF13193">
    <property type="entry name" value="AMP-binding_C"/>
    <property type="match status" value="1"/>
</dbReference>
<feature type="domain" description="AMP-binding enzyme C-terminal" evidence="3">
    <location>
        <begin position="85"/>
        <end position="145"/>
    </location>
</feature>
<evidence type="ECO:0000256" key="1">
    <source>
        <dbReference type="ARBA" id="ARBA00006432"/>
    </source>
</evidence>
<dbReference type="Gene3D" id="3.40.50.12780">
    <property type="entry name" value="N-terminal domain of ligase-like"/>
    <property type="match status" value="1"/>
</dbReference>
<name>A0A1I5GHV2_9ACTN</name>
<dbReference type="PANTHER" id="PTHR43201">
    <property type="entry name" value="ACYL-COA SYNTHETASE"/>
    <property type="match status" value="1"/>
</dbReference>
<evidence type="ECO:0000256" key="2">
    <source>
        <dbReference type="ARBA" id="ARBA00022598"/>
    </source>
</evidence>
<keyword evidence="2" id="KW-0436">Ligase</keyword>
<proteinExistence type="inferred from homology"/>
<dbReference type="GO" id="GO:0006631">
    <property type="term" value="P:fatty acid metabolic process"/>
    <property type="evidence" value="ECO:0007669"/>
    <property type="project" value="TreeGrafter"/>
</dbReference>